<dbReference type="EMBL" id="LAZR01006804">
    <property type="protein sequence ID" value="KKM89528.1"/>
    <property type="molecule type" value="Genomic_DNA"/>
</dbReference>
<dbReference type="InterPro" id="IPR050486">
    <property type="entry name" value="Mannose-1P_guanyltransferase"/>
</dbReference>
<keyword evidence="2" id="KW-0963">Cytoplasm</keyword>
<dbReference type="InterPro" id="IPR029044">
    <property type="entry name" value="Nucleotide-diphossugar_trans"/>
</dbReference>
<comment type="subcellular location">
    <subcellularLocation>
        <location evidence="1">Cytoplasm</location>
        <location evidence="1">Cytosol</location>
    </subcellularLocation>
</comment>
<dbReference type="InterPro" id="IPR056764">
    <property type="entry name" value="LbH_EIF2B3/5"/>
</dbReference>
<evidence type="ECO:0000256" key="4">
    <source>
        <dbReference type="ARBA" id="ARBA00022917"/>
    </source>
</evidence>
<comment type="caution">
    <text evidence="7">The sequence shown here is derived from an EMBL/GenBank/DDBJ whole genome shotgun (WGS) entry which is preliminary data.</text>
</comment>
<name>A0A0F9L7P3_9ZZZZ</name>
<evidence type="ECO:0000256" key="3">
    <source>
        <dbReference type="ARBA" id="ARBA00022540"/>
    </source>
</evidence>
<reference evidence="7" key="1">
    <citation type="journal article" date="2015" name="Nature">
        <title>Complex archaea that bridge the gap between prokaryotes and eukaryotes.</title>
        <authorList>
            <person name="Spang A."/>
            <person name="Saw J.H."/>
            <person name="Jorgensen S.L."/>
            <person name="Zaremba-Niedzwiedzka K."/>
            <person name="Martijn J."/>
            <person name="Lind A.E."/>
            <person name="van Eijk R."/>
            <person name="Schleper C."/>
            <person name="Guy L."/>
            <person name="Ettema T.J."/>
        </authorList>
    </citation>
    <scope>NUCLEOTIDE SEQUENCE</scope>
</reference>
<sequence length="371" mass="41150">MKAVILVGGQGTRLRPLTTKIPKPMLPMANIPFFEHTLRLLKKYGVEDIILSSGYLGEHFKNYFKDGKHLGVNLTHVIEEKPLGTCGAVKNVEELLGDETTVVLNGDILSNINLNQLLDFHKEKKAKVTLTLYTVEDPTAYGLVSLNGDSRVQKFLEKPSFDEITTHWINAGIYLLEPEVLKYAPAGENYSFERGLFPTLLKKNEPISGFPFNGYWKDIGSPVHYLKAHHDILEGRVNFDFVGKEIKPGVFAGKNCKISDKATVFGPTIIGDNCTIDDHAMVFSNTTIGNNCHIASSAKIYDSIFFDDVKIGKNCVIKGSILGRNVKLSDEVHTDNLAVLGDQVQVGQKNFLARGIKVSSKAVIENEQIRF</sequence>
<accession>A0A0F9L7P3</accession>
<evidence type="ECO:0000259" key="5">
    <source>
        <dbReference type="Pfam" id="PF00483"/>
    </source>
</evidence>
<dbReference type="Gene3D" id="3.90.550.10">
    <property type="entry name" value="Spore Coat Polysaccharide Biosynthesis Protein SpsA, Chain A"/>
    <property type="match status" value="1"/>
</dbReference>
<dbReference type="SUPFAM" id="SSF53448">
    <property type="entry name" value="Nucleotide-diphospho-sugar transferases"/>
    <property type="match status" value="1"/>
</dbReference>
<evidence type="ECO:0000313" key="7">
    <source>
        <dbReference type="EMBL" id="KKM89528.1"/>
    </source>
</evidence>
<evidence type="ECO:0000259" key="6">
    <source>
        <dbReference type="Pfam" id="PF25084"/>
    </source>
</evidence>
<dbReference type="PANTHER" id="PTHR22572">
    <property type="entry name" value="SUGAR-1-PHOSPHATE GUANYL TRANSFERASE"/>
    <property type="match status" value="1"/>
</dbReference>
<dbReference type="Pfam" id="PF25084">
    <property type="entry name" value="LbH_EIF2B"/>
    <property type="match status" value="1"/>
</dbReference>
<dbReference type="InterPro" id="IPR011004">
    <property type="entry name" value="Trimer_LpxA-like_sf"/>
</dbReference>
<feature type="domain" description="Nucleotidyl transferase" evidence="5">
    <location>
        <begin position="2"/>
        <end position="234"/>
    </location>
</feature>
<proteinExistence type="predicted"/>
<dbReference type="Gene3D" id="2.160.10.10">
    <property type="entry name" value="Hexapeptide repeat proteins"/>
    <property type="match status" value="1"/>
</dbReference>
<gene>
    <name evidence="7" type="ORF">LCGC14_1247800</name>
</gene>
<dbReference type="SUPFAM" id="SSF51161">
    <property type="entry name" value="Trimeric LpxA-like enzymes"/>
    <property type="match status" value="1"/>
</dbReference>
<dbReference type="InterPro" id="IPR005835">
    <property type="entry name" value="NTP_transferase_dom"/>
</dbReference>
<dbReference type="CDD" id="cd04181">
    <property type="entry name" value="NTP_transferase"/>
    <property type="match status" value="1"/>
</dbReference>
<evidence type="ECO:0000256" key="1">
    <source>
        <dbReference type="ARBA" id="ARBA00004514"/>
    </source>
</evidence>
<dbReference type="AlphaFoldDB" id="A0A0F9L7P3"/>
<evidence type="ECO:0000256" key="2">
    <source>
        <dbReference type="ARBA" id="ARBA00022490"/>
    </source>
</evidence>
<protein>
    <submittedName>
        <fullName evidence="7">Uncharacterized protein</fullName>
    </submittedName>
</protein>
<keyword evidence="4" id="KW-0648">Protein biosynthesis</keyword>
<organism evidence="7">
    <name type="scientific">marine sediment metagenome</name>
    <dbReference type="NCBI Taxonomy" id="412755"/>
    <lineage>
        <taxon>unclassified sequences</taxon>
        <taxon>metagenomes</taxon>
        <taxon>ecological metagenomes</taxon>
    </lineage>
</organism>
<feature type="domain" description="EIF2B subunit epsilon/gamma LbH" evidence="6">
    <location>
        <begin position="249"/>
        <end position="349"/>
    </location>
</feature>
<dbReference type="Pfam" id="PF00483">
    <property type="entry name" value="NTP_transferase"/>
    <property type="match status" value="1"/>
</dbReference>
<keyword evidence="3" id="KW-0396">Initiation factor</keyword>